<dbReference type="PANTHER" id="PTHR33694:SF1">
    <property type="entry name" value="UDP-3-O-ACYL-N-ACETYLGLUCOSAMINE DEACETYLASE 1, MITOCHONDRIAL-RELATED"/>
    <property type="match status" value="1"/>
</dbReference>
<name>D2QWQ1_PIRSD</name>
<sequence>MQRTVARAVNVAGFGYWSGRDVNVDFRPAAAGTGIVFVRHDLDRPRRIPATVNHRIETPRRTTLSADGAQVEMVEHILAALMGLSIDNCEVWVDAAEMPGCDGSSKAFVDALQSVGTEKLKQPRARLVVPEITRVGNDDAWVEARPSSSGNLSIKYRLDYGPSTPIGRQTIEMTVTPETFTDELSSARTFILKDEADWLRSRGLGTRVTNQDILVFGDEGPIDNELRFTDECVRHKALDLVGDLALSGCDLVGHFTAHRSGHRLNAELVRALLVEGRIEQGLRRTG</sequence>
<comment type="pathway">
    <text evidence="3">Glycolipid biosynthesis; lipid IV(A) biosynthesis; lipid IV(A) from (3R)-3-hydroxytetradecanoyl-[acyl-carrier-protein] and UDP-N-acetyl-alpha-D-glucosamine: step 2/6.</text>
</comment>
<dbReference type="AlphaFoldDB" id="D2QWQ1"/>
<dbReference type="PANTHER" id="PTHR33694">
    <property type="entry name" value="UDP-3-O-ACYL-N-ACETYLGLUCOSAMINE DEACETYLASE 1, MITOCHONDRIAL-RELATED"/>
    <property type="match status" value="1"/>
</dbReference>
<evidence type="ECO:0000256" key="12">
    <source>
        <dbReference type="NCBIfam" id="TIGR00325"/>
    </source>
</evidence>
<dbReference type="GO" id="GO:0009245">
    <property type="term" value="P:lipid A biosynthetic process"/>
    <property type="evidence" value="ECO:0007669"/>
    <property type="project" value="UniProtKB-UniRule"/>
</dbReference>
<comment type="cofactor">
    <cofactor evidence="1">
        <name>Zn(2+)</name>
        <dbReference type="ChEBI" id="CHEBI:29105"/>
    </cofactor>
</comment>
<organism evidence="13 14">
    <name type="scientific">Pirellula staleyi (strain ATCC 27377 / DSM 6068 / ICPB 4128)</name>
    <name type="common">Pirella staleyi</name>
    <dbReference type="NCBI Taxonomy" id="530564"/>
    <lineage>
        <taxon>Bacteria</taxon>
        <taxon>Pseudomonadati</taxon>
        <taxon>Planctomycetota</taxon>
        <taxon>Planctomycetia</taxon>
        <taxon>Pirellulales</taxon>
        <taxon>Pirellulaceae</taxon>
        <taxon>Pirellula</taxon>
    </lineage>
</organism>
<evidence type="ECO:0000256" key="3">
    <source>
        <dbReference type="ARBA" id="ARBA00005002"/>
    </source>
</evidence>
<dbReference type="Pfam" id="PF03331">
    <property type="entry name" value="LpxC"/>
    <property type="match status" value="1"/>
</dbReference>
<evidence type="ECO:0000256" key="7">
    <source>
        <dbReference type="ARBA" id="ARBA00022723"/>
    </source>
</evidence>
<dbReference type="UniPathway" id="UPA00359">
    <property type="reaction ID" value="UER00478"/>
</dbReference>
<dbReference type="InterPro" id="IPR004463">
    <property type="entry name" value="UDP-acyl_GlcNac_deAcase"/>
</dbReference>
<keyword evidence="8" id="KW-0378">Hydrolase</keyword>
<proteinExistence type="predicted"/>
<evidence type="ECO:0000256" key="10">
    <source>
        <dbReference type="ARBA" id="ARBA00023098"/>
    </source>
</evidence>
<dbReference type="GO" id="GO:0016020">
    <property type="term" value="C:membrane"/>
    <property type="evidence" value="ECO:0007669"/>
    <property type="project" value="GOC"/>
</dbReference>
<comment type="function">
    <text evidence="2">Catalyzes the hydrolysis of UDP-3-O-myristoyl-N-acetylglucosamine to form UDP-3-O-myristoylglucosamine and acetate, the committed step in lipid A biosynthesis.</text>
</comment>
<evidence type="ECO:0000256" key="6">
    <source>
        <dbReference type="ARBA" id="ARBA00022556"/>
    </source>
</evidence>
<dbReference type="HOGENOM" id="CLU_046528_1_0_0"/>
<evidence type="ECO:0000256" key="9">
    <source>
        <dbReference type="ARBA" id="ARBA00022833"/>
    </source>
</evidence>
<dbReference type="InterPro" id="IPR020568">
    <property type="entry name" value="Ribosomal_Su5_D2-typ_SF"/>
</dbReference>
<keyword evidence="7" id="KW-0479">Metal-binding</keyword>
<dbReference type="SUPFAM" id="SSF54211">
    <property type="entry name" value="Ribosomal protein S5 domain 2-like"/>
    <property type="match status" value="2"/>
</dbReference>
<gene>
    <name evidence="13" type="ordered locus">Psta_3190</name>
</gene>
<evidence type="ECO:0000256" key="5">
    <source>
        <dbReference type="ARBA" id="ARBA00022516"/>
    </source>
</evidence>
<dbReference type="NCBIfam" id="TIGR00325">
    <property type="entry name" value="lpxC"/>
    <property type="match status" value="1"/>
</dbReference>
<reference evidence="13 14" key="1">
    <citation type="journal article" date="2009" name="Stand. Genomic Sci.">
        <title>Complete genome sequence of Pirellula staleyi type strain (ATCC 27377).</title>
        <authorList>
            <person name="Clum A."/>
            <person name="Tindall B.J."/>
            <person name="Sikorski J."/>
            <person name="Ivanova N."/>
            <person name="Mavrommatis K."/>
            <person name="Lucas S."/>
            <person name="Glavina del Rio T."/>
            <person name="Nolan M."/>
            <person name="Chen F."/>
            <person name="Tice H."/>
            <person name="Pitluck S."/>
            <person name="Cheng J.F."/>
            <person name="Chertkov O."/>
            <person name="Brettin T."/>
            <person name="Han C."/>
            <person name="Detter J.C."/>
            <person name="Kuske C."/>
            <person name="Bruce D."/>
            <person name="Goodwin L."/>
            <person name="Ovchinikova G."/>
            <person name="Pati A."/>
            <person name="Mikhailova N."/>
            <person name="Chen A."/>
            <person name="Palaniappan K."/>
            <person name="Land M."/>
            <person name="Hauser L."/>
            <person name="Chang Y.J."/>
            <person name="Jeffries C.D."/>
            <person name="Chain P."/>
            <person name="Rohde M."/>
            <person name="Goker M."/>
            <person name="Bristow J."/>
            <person name="Eisen J.A."/>
            <person name="Markowitz V."/>
            <person name="Hugenholtz P."/>
            <person name="Kyrpides N.C."/>
            <person name="Klenk H.P."/>
            <person name="Lapidus A."/>
        </authorList>
    </citation>
    <scope>NUCLEOTIDE SEQUENCE [LARGE SCALE GENOMIC DNA]</scope>
    <source>
        <strain evidence="14">ATCC 27377 / DSM 6068 / ICPB 4128</strain>
    </source>
</reference>
<dbReference type="GO" id="GO:0103117">
    <property type="term" value="F:UDP-3-O-acyl-N-acetylglucosamine deacetylase activity"/>
    <property type="evidence" value="ECO:0007669"/>
    <property type="project" value="UniProtKB-UniRule"/>
</dbReference>
<keyword evidence="5" id="KW-0444">Lipid biosynthesis</keyword>
<keyword evidence="9" id="KW-0862">Zinc</keyword>
<dbReference type="InterPro" id="IPR011334">
    <property type="entry name" value="UDP-acyl_GlcNac_deAcase_C"/>
</dbReference>
<evidence type="ECO:0000256" key="8">
    <source>
        <dbReference type="ARBA" id="ARBA00022801"/>
    </source>
</evidence>
<dbReference type="KEGG" id="psl:Psta_3190"/>
<dbReference type="STRING" id="530564.Psta_3190"/>
<evidence type="ECO:0000256" key="11">
    <source>
        <dbReference type="ARBA" id="ARBA00024535"/>
    </source>
</evidence>
<dbReference type="EC" id="3.5.1.108" evidence="4 12"/>
<evidence type="ECO:0000256" key="2">
    <source>
        <dbReference type="ARBA" id="ARBA00002923"/>
    </source>
</evidence>
<dbReference type="EMBL" id="CP001848">
    <property type="protein sequence ID" value="ADB17854.1"/>
    <property type="molecule type" value="Genomic_DNA"/>
</dbReference>
<dbReference type="Gene3D" id="3.30.230.20">
    <property type="entry name" value="lpxc deacetylase, domain 1"/>
    <property type="match status" value="1"/>
</dbReference>
<comment type="catalytic activity">
    <reaction evidence="11">
        <text>a UDP-3-O-[(3R)-3-hydroxyacyl]-N-acetyl-alpha-D-glucosamine + H2O = a UDP-3-O-[(3R)-3-hydroxyacyl]-alpha-D-glucosamine + acetate</text>
        <dbReference type="Rhea" id="RHEA:67816"/>
        <dbReference type="ChEBI" id="CHEBI:15377"/>
        <dbReference type="ChEBI" id="CHEBI:30089"/>
        <dbReference type="ChEBI" id="CHEBI:137740"/>
        <dbReference type="ChEBI" id="CHEBI:173225"/>
        <dbReference type="EC" id="3.5.1.108"/>
    </reaction>
</comment>
<dbReference type="Proteomes" id="UP000001887">
    <property type="component" value="Chromosome"/>
</dbReference>
<protein>
    <recommendedName>
        <fullName evidence="4 12">UDP-3-O-acyl-N-acetylglucosamine deacetylase</fullName>
        <ecNumber evidence="4 12">3.5.1.108</ecNumber>
    </recommendedName>
</protein>
<keyword evidence="10" id="KW-0443">Lipid metabolism</keyword>
<evidence type="ECO:0000313" key="13">
    <source>
        <dbReference type="EMBL" id="ADB17854.1"/>
    </source>
</evidence>
<dbReference type="OrthoDB" id="9772788at2"/>
<evidence type="ECO:0000256" key="1">
    <source>
        <dbReference type="ARBA" id="ARBA00001947"/>
    </source>
</evidence>
<accession>D2QWQ1</accession>
<evidence type="ECO:0000313" key="14">
    <source>
        <dbReference type="Proteomes" id="UP000001887"/>
    </source>
</evidence>
<keyword evidence="6" id="KW-0441">Lipid A biosynthesis</keyword>
<dbReference type="InterPro" id="IPR015870">
    <property type="entry name" value="UDP-acyl_N-AcGlcN_deAcase_N"/>
</dbReference>
<keyword evidence="14" id="KW-1185">Reference proteome</keyword>
<evidence type="ECO:0000256" key="4">
    <source>
        <dbReference type="ARBA" id="ARBA00012745"/>
    </source>
</evidence>
<dbReference type="Gene3D" id="3.30.1700.10">
    <property type="entry name" value="lpxc deacetylase, domain 2"/>
    <property type="match status" value="1"/>
</dbReference>
<dbReference type="GO" id="GO:0046872">
    <property type="term" value="F:metal ion binding"/>
    <property type="evidence" value="ECO:0007669"/>
    <property type="project" value="UniProtKB-KW"/>
</dbReference>
<dbReference type="eggNOG" id="COG0774">
    <property type="taxonomic scope" value="Bacteria"/>
</dbReference>